<dbReference type="SMART" id="SM01272">
    <property type="entry name" value="LsmAD"/>
    <property type="match status" value="1"/>
</dbReference>
<feature type="compositionally biased region" description="Low complexity" evidence="1">
    <location>
        <begin position="499"/>
        <end position="512"/>
    </location>
</feature>
<feature type="domain" description="LsmAD" evidence="2">
    <location>
        <begin position="101"/>
        <end position="177"/>
    </location>
</feature>
<feature type="compositionally biased region" description="Polar residues" evidence="1">
    <location>
        <begin position="451"/>
        <end position="462"/>
    </location>
</feature>
<feature type="region of interest" description="Disordered" evidence="1">
    <location>
        <begin position="841"/>
        <end position="918"/>
    </location>
</feature>
<accession>A0A383USY4</accession>
<feature type="compositionally biased region" description="Basic and acidic residues" evidence="1">
    <location>
        <begin position="356"/>
        <end position="372"/>
    </location>
</feature>
<feature type="region of interest" description="Disordered" evidence="1">
    <location>
        <begin position="356"/>
        <end position="477"/>
    </location>
</feature>
<feature type="region of interest" description="Disordered" evidence="1">
    <location>
        <begin position="498"/>
        <end position="522"/>
    </location>
</feature>
<sequence length="918" mass="100081">MMQGGATKETNPIAPKQHQKNMSFQRKDTQTTNIFKPEARTNGNINSFRTDLAISGGKIQGERVLQRWTSDTPTDDGGLLETPRNKSTGAWDQFAENKRLFGLTTDYNENIYTTSIDRAHPQYKQRVAEANKKAKEIERSVTTNPHVAEERILDNIDSAENGIDEEDKCRYSGVQRPQNFPALPISSGNKYMPPGRRAAAMKAPSGNVPVDPAIISSQLVRPDKITTEKPDAQAVPIKTSRSDIISPKPAQTTSMTPEKKTQATPPSNSSRNSTPFINLEGVVPNATATVERDVASAFKNFASQQRKNVDQIRISRAKNDKEVKLNDLKAFANNFKLHTPVPSDLVPIIAKDPKKQREIQAKAQRNAEEAESSKTSNSDSSKPTASTSEARNIGRPTPSSHGSSPSNVPSRPNNGRNLSFAQQSPLRGTPQKSLYQNRVNFGNRLRGLENKSGQPPSNTVSTHVIKPPNGPSTHKELSARPMVNPNIHAARLNPNSTEFHPSPHSTPFHPSTGSISRPSVNGNFPSPVTCSVLRRKPVDLEERPSILGHFDALSHIKSLRPPAGREMAWKATGGIRPAYDTPPVWKQATQDDKQSSSIRLTYQQLLNTSSSSSHVISSPNPMQVYSQAPHHQHIPVRLQQGSHNLAARQSPRQEHLGLHGNSPGQAQTFSNGPDDHRMVISHSAQSFASPRLQSIPMAYQSPISQSAHLAYNPQVMQFGGAPPMQPSFRSLSNSHQFLPQQNPMGQMIIPSPSGAFISSQAMTPGPQMIFQGNQPPPFIPVTNGHPPPIPSVNSYPSPGRAAPMMVSQGSQQSQQPPIYGINPSMSSGHSYGSPMFVQPPPPVQMPIRPFIGPSNQTYGAGPQQLHQFGSQGRRNNHTNSNYTPNKSFHNPQSQSGASNKQASSGSQPRGADSNDEAK</sequence>
<feature type="compositionally biased region" description="Polar residues" evidence="1">
    <location>
        <begin position="513"/>
        <end position="522"/>
    </location>
</feature>
<protein>
    <recommendedName>
        <fullName evidence="2">LsmAD domain-containing protein</fullName>
    </recommendedName>
</protein>
<feature type="compositionally biased region" description="Low complexity" evidence="1">
    <location>
        <begin position="264"/>
        <end position="275"/>
    </location>
</feature>
<evidence type="ECO:0000313" key="4">
    <source>
        <dbReference type="Proteomes" id="UP000275772"/>
    </source>
</evidence>
<evidence type="ECO:0000256" key="1">
    <source>
        <dbReference type="SAM" id="MobiDB-lite"/>
    </source>
</evidence>
<feature type="compositionally biased region" description="Polar residues" evidence="1">
    <location>
        <begin position="662"/>
        <end position="671"/>
    </location>
</feature>
<feature type="compositionally biased region" description="Polar residues" evidence="1">
    <location>
        <begin position="853"/>
        <end position="907"/>
    </location>
</feature>
<feature type="compositionally biased region" description="Polar residues" evidence="1">
    <location>
        <begin position="419"/>
        <end position="440"/>
    </location>
</feature>
<feature type="region of interest" description="Disordered" evidence="1">
    <location>
        <begin position="575"/>
        <end position="596"/>
    </location>
</feature>
<name>A0A383USY4_BLUHO</name>
<dbReference type="PANTHER" id="PTHR12854">
    <property type="entry name" value="ATAXIN 2-RELATED"/>
    <property type="match status" value="1"/>
</dbReference>
<feature type="region of interest" description="Disordered" evidence="1">
    <location>
        <begin position="224"/>
        <end position="276"/>
    </location>
</feature>
<dbReference type="Pfam" id="PF06741">
    <property type="entry name" value="LsmAD"/>
    <property type="match status" value="1"/>
</dbReference>
<feature type="region of interest" description="Disordered" evidence="1">
    <location>
        <begin position="648"/>
        <end position="675"/>
    </location>
</feature>
<dbReference type="InterPro" id="IPR009604">
    <property type="entry name" value="LsmAD_domain"/>
</dbReference>
<feature type="compositionally biased region" description="Low complexity" evidence="1">
    <location>
        <begin position="396"/>
        <end position="417"/>
    </location>
</feature>
<evidence type="ECO:0000259" key="2">
    <source>
        <dbReference type="SMART" id="SM01272"/>
    </source>
</evidence>
<organism evidence="3 4">
    <name type="scientific">Blumeria hordei</name>
    <name type="common">Barley powdery mildew</name>
    <name type="synonym">Blumeria graminis f. sp. hordei</name>
    <dbReference type="NCBI Taxonomy" id="2867405"/>
    <lineage>
        <taxon>Eukaryota</taxon>
        <taxon>Fungi</taxon>
        <taxon>Dikarya</taxon>
        <taxon>Ascomycota</taxon>
        <taxon>Pezizomycotina</taxon>
        <taxon>Leotiomycetes</taxon>
        <taxon>Erysiphales</taxon>
        <taxon>Erysiphaceae</taxon>
        <taxon>Blumeria</taxon>
    </lineage>
</organism>
<feature type="region of interest" description="Disordered" evidence="1">
    <location>
        <begin position="1"/>
        <end position="44"/>
    </location>
</feature>
<dbReference type="GO" id="GO:0034063">
    <property type="term" value="P:stress granule assembly"/>
    <property type="evidence" value="ECO:0007669"/>
    <property type="project" value="TreeGrafter"/>
</dbReference>
<gene>
    <name evidence="3" type="ORF">BLGHR1_13584</name>
</gene>
<dbReference type="GO" id="GO:0010494">
    <property type="term" value="C:cytoplasmic stress granule"/>
    <property type="evidence" value="ECO:0007669"/>
    <property type="project" value="TreeGrafter"/>
</dbReference>
<dbReference type="EMBL" id="UNSH01000045">
    <property type="protein sequence ID" value="SZF02798.1"/>
    <property type="molecule type" value="Genomic_DNA"/>
</dbReference>
<evidence type="ECO:0000313" key="3">
    <source>
        <dbReference type="EMBL" id="SZF02798.1"/>
    </source>
</evidence>
<feature type="region of interest" description="Disordered" evidence="1">
    <location>
        <begin position="64"/>
        <end position="85"/>
    </location>
</feature>
<dbReference type="VEuPathDB" id="FungiDB:BLGHR1_13584"/>
<proteinExistence type="predicted"/>
<dbReference type="PANTHER" id="PTHR12854:SF7">
    <property type="entry name" value="ATAXIN-2 HOMOLOG"/>
    <property type="match status" value="1"/>
</dbReference>
<feature type="compositionally biased region" description="Polar residues" evidence="1">
    <location>
        <begin position="20"/>
        <end position="34"/>
    </location>
</feature>
<feature type="region of interest" description="Disordered" evidence="1">
    <location>
        <begin position="803"/>
        <end position="829"/>
    </location>
</feature>
<dbReference type="GO" id="GO:0003729">
    <property type="term" value="F:mRNA binding"/>
    <property type="evidence" value="ECO:0007669"/>
    <property type="project" value="TreeGrafter"/>
</dbReference>
<dbReference type="InterPro" id="IPR045117">
    <property type="entry name" value="ATXN2-like"/>
</dbReference>
<dbReference type="Proteomes" id="UP000275772">
    <property type="component" value="Unassembled WGS sequence"/>
</dbReference>
<dbReference type="AlphaFoldDB" id="A0A383USY4"/>
<reference evidence="3 4" key="1">
    <citation type="submission" date="2017-11" db="EMBL/GenBank/DDBJ databases">
        <authorList>
            <person name="Kracher B."/>
        </authorList>
    </citation>
    <scope>NUCLEOTIDE SEQUENCE [LARGE SCALE GENOMIC DNA]</scope>
    <source>
        <strain evidence="3 4">RACE1</strain>
    </source>
</reference>